<dbReference type="AlphaFoldDB" id="T1FQ06"/>
<feature type="region of interest" description="Disordered" evidence="1">
    <location>
        <begin position="219"/>
        <end position="259"/>
    </location>
</feature>
<reference evidence="2 4" key="2">
    <citation type="journal article" date="2013" name="Nature">
        <title>Insights into bilaterian evolution from three spiralian genomes.</title>
        <authorList>
            <person name="Simakov O."/>
            <person name="Marletaz F."/>
            <person name="Cho S.J."/>
            <person name="Edsinger-Gonzales E."/>
            <person name="Havlak P."/>
            <person name="Hellsten U."/>
            <person name="Kuo D.H."/>
            <person name="Larsson T."/>
            <person name="Lv J."/>
            <person name="Arendt D."/>
            <person name="Savage R."/>
            <person name="Osoegawa K."/>
            <person name="de Jong P."/>
            <person name="Grimwood J."/>
            <person name="Chapman J.A."/>
            <person name="Shapiro H."/>
            <person name="Aerts A."/>
            <person name="Otillar R.P."/>
            <person name="Terry A.Y."/>
            <person name="Boore J.L."/>
            <person name="Grigoriev I.V."/>
            <person name="Lindberg D.R."/>
            <person name="Seaver E.C."/>
            <person name="Weisblat D.A."/>
            <person name="Putnam N.H."/>
            <person name="Rokhsar D.S."/>
        </authorList>
    </citation>
    <scope>NUCLEOTIDE SEQUENCE</scope>
</reference>
<dbReference type="EMBL" id="AMQM01000683">
    <property type="status" value="NOT_ANNOTATED_CDS"/>
    <property type="molecule type" value="Genomic_DNA"/>
</dbReference>
<dbReference type="EMBL" id="KB096324">
    <property type="protein sequence ID" value="ESO06702.1"/>
    <property type="molecule type" value="Genomic_DNA"/>
</dbReference>
<accession>T1FQ06</accession>
<feature type="compositionally biased region" description="Polar residues" evidence="1">
    <location>
        <begin position="219"/>
        <end position="249"/>
    </location>
</feature>
<sequence>MPSTMKESGWENPRPRAMFSRNTNDDINGDSSIIHDSLNLHQNNQETNLDFVKSRWGPGANHNQSSLPYSEVLTVSELEKEFHRLTFEKDNSQDRVWKKPSGSSDVSASGSNIMFGNMDTNSLWLSNKEDNWSGNTGDTLGVNMAEYVLGASPHRELVERGLSNRYASVNDGDRSKLLLNSVAAGFEETNPDSTTDCGINGNISNGLENKLYRLQSGSQLSNQMHSPASSDLTSTIIPLSNSGGQSKQPGMSDHLFDHPFINPSHNLGFPMSQFQQHPQMSLPLLSNFHPESLLL</sequence>
<dbReference type="EnsemblMetazoa" id="HelroT188460">
    <property type="protein sequence ID" value="HelroP188460"/>
    <property type="gene ID" value="HelroG188460"/>
</dbReference>
<protein>
    <submittedName>
        <fullName evidence="2 3">Uncharacterized protein</fullName>
    </submittedName>
</protein>
<dbReference type="GeneID" id="20210903"/>
<reference evidence="3" key="3">
    <citation type="submission" date="2015-06" db="UniProtKB">
        <authorList>
            <consortium name="EnsemblMetazoa"/>
        </authorList>
    </citation>
    <scope>IDENTIFICATION</scope>
</reference>
<evidence type="ECO:0000313" key="4">
    <source>
        <dbReference type="Proteomes" id="UP000015101"/>
    </source>
</evidence>
<dbReference type="RefSeq" id="XP_009016070.1">
    <property type="nucleotide sequence ID" value="XM_009017822.1"/>
</dbReference>
<gene>
    <name evidence="3" type="primary">20210903</name>
    <name evidence="2" type="ORF">HELRODRAFT_188460</name>
</gene>
<reference evidence="4" key="1">
    <citation type="submission" date="2012-12" db="EMBL/GenBank/DDBJ databases">
        <authorList>
            <person name="Hellsten U."/>
            <person name="Grimwood J."/>
            <person name="Chapman J.A."/>
            <person name="Shapiro H."/>
            <person name="Aerts A."/>
            <person name="Otillar R.P."/>
            <person name="Terry A.Y."/>
            <person name="Boore J.L."/>
            <person name="Simakov O."/>
            <person name="Marletaz F."/>
            <person name="Cho S.-J."/>
            <person name="Edsinger-Gonzales E."/>
            <person name="Havlak P."/>
            <person name="Kuo D.-H."/>
            <person name="Larsson T."/>
            <person name="Lv J."/>
            <person name="Arendt D."/>
            <person name="Savage R."/>
            <person name="Osoegawa K."/>
            <person name="de Jong P."/>
            <person name="Lindberg D.R."/>
            <person name="Seaver E.C."/>
            <person name="Weisblat D.A."/>
            <person name="Putnam N.H."/>
            <person name="Grigoriev I.V."/>
            <person name="Rokhsar D.S."/>
        </authorList>
    </citation>
    <scope>NUCLEOTIDE SEQUENCE</scope>
</reference>
<evidence type="ECO:0000313" key="2">
    <source>
        <dbReference type="EMBL" id="ESO06702.1"/>
    </source>
</evidence>
<dbReference type="KEGG" id="hro:HELRODRAFT_188460"/>
<dbReference type="CTD" id="20210903"/>
<feature type="region of interest" description="Disordered" evidence="1">
    <location>
        <begin position="1"/>
        <end position="22"/>
    </location>
</feature>
<name>T1FQ06_HELRO</name>
<dbReference type="Proteomes" id="UP000015101">
    <property type="component" value="Unassembled WGS sequence"/>
</dbReference>
<organism evidence="3 4">
    <name type="scientific">Helobdella robusta</name>
    <name type="common">Californian leech</name>
    <dbReference type="NCBI Taxonomy" id="6412"/>
    <lineage>
        <taxon>Eukaryota</taxon>
        <taxon>Metazoa</taxon>
        <taxon>Spiralia</taxon>
        <taxon>Lophotrochozoa</taxon>
        <taxon>Annelida</taxon>
        <taxon>Clitellata</taxon>
        <taxon>Hirudinea</taxon>
        <taxon>Rhynchobdellida</taxon>
        <taxon>Glossiphoniidae</taxon>
        <taxon>Helobdella</taxon>
    </lineage>
</organism>
<keyword evidence="4" id="KW-1185">Reference proteome</keyword>
<evidence type="ECO:0000313" key="3">
    <source>
        <dbReference type="EnsemblMetazoa" id="HelroP188460"/>
    </source>
</evidence>
<dbReference type="HOGENOM" id="CLU_945169_0_0_1"/>
<evidence type="ECO:0000256" key="1">
    <source>
        <dbReference type="SAM" id="MobiDB-lite"/>
    </source>
</evidence>
<dbReference type="InParanoid" id="T1FQ06"/>
<proteinExistence type="predicted"/>